<feature type="region of interest" description="Disordered" evidence="1">
    <location>
        <begin position="145"/>
        <end position="173"/>
    </location>
</feature>
<reference evidence="2 3" key="1">
    <citation type="journal article" date="2015" name="Biotechnol. Biofuels">
        <title>Genetic basis of the highly efficient yeast Kluyveromyces marxianus: complete genome sequence and transcriptome analyses.</title>
        <authorList>
            <person name="Lertwattanasakul N."/>
            <person name="Kosaka T."/>
            <person name="Hosoyama A."/>
            <person name="Suzuki Y."/>
            <person name="Rodrussamee N."/>
            <person name="Matsutani M."/>
            <person name="Murata M."/>
            <person name="Fujimoto N."/>
            <person name="Suprayogi"/>
            <person name="Tsuchikane K."/>
            <person name="Limtong S."/>
            <person name="Fujita N."/>
            <person name="Yamada M."/>
        </authorList>
    </citation>
    <scope>NUCLEOTIDE SEQUENCE [LARGE SCALE GENOMIC DNA]</scope>
    <source>
        <strain evidence="3">DMKU3-1042 / BCC 29191 / NBRC 104275</strain>
    </source>
</reference>
<evidence type="ECO:0000313" key="2">
    <source>
        <dbReference type="EMBL" id="BAO37989.1"/>
    </source>
</evidence>
<dbReference type="AlphaFoldDB" id="W0T7B6"/>
<dbReference type="Proteomes" id="UP000065495">
    <property type="component" value="Chromosome 1"/>
</dbReference>
<name>W0T7B6_KLUMD</name>
<proteinExistence type="predicted"/>
<gene>
    <name evidence="2" type="ORF">KLMA_10367</name>
</gene>
<dbReference type="KEGG" id="kmx:KLMA_10367"/>
<evidence type="ECO:0000256" key="1">
    <source>
        <dbReference type="SAM" id="MobiDB-lite"/>
    </source>
</evidence>
<organism evidence="2 3">
    <name type="scientific">Kluyveromyces marxianus (strain DMKU3-1042 / BCC 29191 / NBRC 104275)</name>
    <name type="common">Yeast</name>
    <name type="synonym">Candida kefyr</name>
    <dbReference type="NCBI Taxonomy" id="1003335"/>
    <lineage>
        <taxon>Eukaryota</taxon>
        <taxon>Fungi</taxon>
        <taxon>Dikarya</taxon>
        <taxon>Ascomycota</taxon>
        <taxon>Saccharomycotina</taxon>
        <taxon>Saccharomycetes</taxon>
        <taxon>Saccharomycetales</taxon>
        <taxon>Saccharomycetaceae</taxon>
        <taxon>Kluyveromyces</taxon>
    </lineage>
</organism>
<accession>W0T7B6</accession>
<dbReference type="EMBL" id="AP012213">
    <property type="protein sequence ID" value="BAO37989.1"/>
    <property type="molecule type" value="Genomic_DNA"/>
</dbReference>
<protein>
    <submittedName>
        <fullName evidence="2">Uncharacterized protein</fullName>
    </submittedName>
</protein>
<dbReference type="OrthoDB" id="4068268at2759"/>
<dbReference type="VEuPathDB" id="FungiDB:KLMA_10367"/>
<evidence type="ECO:0000313" key="3">
    <source>
        <dbReference type="Proteomes" id="UP000065495"/>
    </source>
</evidence>
<sequence>MSFGVRRVSKQIARTSARSEEVLSDEAWMDYNVDIAEYHVVNDPLVLSSSSDDDEQWEYEHEQEDPIRRIDRWMSSHTVAVRMQTPDIVSVEDEEDYYDDGDSEGGSRVCLVVPYLSEKFVCLTEYQLELVRKLVVEMLPLLPRSSVGGPGGSNSGSSSSTGISSGGGRAATRKNNKYRLPSVLI</sequence>
<dbReference type="GeneID" id="34714033"/>
<dbReference type="RefSeq" id="XP_022673888.1">
    <property type="nucleotide sequence ID" value="XM_022820562.1"/>
</dbReference>